<protein>
    <submittedName>
        <fullName evidence="2">Putative ribosomally synthesized peptide with nif11-like leader</fullName>
    </submittedName>
</protein>
<dbReference type="NCBIfam" id="TIGR03798">
    <property type="entry name" value="leader_Nif11"/>
    <property type="match status" value="1"/>
</dbReference>
<reference evidence="2 3" key="1">
    <citation type="submission" date="2019-07" db="EMBL/GenBank/DDBJ databases">
        <title>Genomic Encyclopedia of Type Strains, Phase I: the one thousand microbial genomes (KMG-I) project.</title>
        <authorList>
            <person name="Kyrpides N."/>
        </authorList>
    </citation>
    <scope>NUCLEOTIDE SEQUENCE [LARGE SCALE GENOMIC DNA]</scope>
    <source>
        <strain evidence="2 3">DSM 375</strain>
    </source>
</reference>
<proteinExistence type="predicted"/>
<dbReference type="OrthoDB" id="5461162at2"/>
<dbReference type="Proteomes" id="UP000319627">
    <property type="component" value="Unassembled WGS sequence"/>
</dbReference>
<feature type="domain" description="Nif11" evidence="1">
    <location>
        <begin position="1"/>
        <end position="49"/>
    </location>
</feature>
<accession>A0A562IYZ9</accession>
<dbReference type="Pfam" id="PF07862">
    <property type="entry name" value="Nif11"/>
    <property type="match status" value="1"/>
</dbReference>
<keyword evidence="3" id="KW-1185">Reference proteome</keyword>
<evidence type="ECO:0000259" key="1">
    <source>
        <dbReference type="Pfam" id="PF07862"/>
    </source>
</evidence>
<comment type="caution">
    <text evidence="2">The sequence shown here is derived from an EMBL/GenBank/DDBJ whole genome shotgun (WGS) entry which is preliminary data.</text>
</comment>
<dbReference type="AlphaFoldDB" id="A0A562IYZ9"/>
<evidence type="ECO:0000313" key="3">
    <source>
        <dbReference type="Proteomes" id="UP000319627"/>
    </source>
</evidence>
<dbReference type="EMBL" id="VLKG01000003">
    <property type="protein sequence ID" value="TWH76148.1"/>
    <property type="molecule type" value="Genomic_DNA"/>
</dbReference>
<dbReference type="RefSeq" id="WP_144570803.1">
    <property type="nucleotide sequence ID" value="NZ_VLKG01000003.1"/>
</dbReference>
<dbReference type="InterPro" id="IPR022516">
    <property type="entry name" value="CHP03798_Ocin"/>
</dbReference>
<name>A0A562IYZ9_9GAMM</name>
<organism evidence="2 3">
    <name type="scientific">Azomonas agilis</name>
    <dbReference type="NCBI Taxonomy" id="116849"/>
    <lineage>
        <taxon>Bacteria</taxon>
        <taxon>Pseudomonadati</taxon>
        <taxon>Pseudomonadota</taxon>
        <taxon>Gammaproteobacteria</taxon>
        <taxon>Pseudomonadales</taxon>
        <taxon>Pseudomonadaceae</taxon>
        <taxon>Azomonas</taxon>
    </lineage>
</organism>
<dbReference type="InterPro" id="IPR012903">
    <property type="entry name" value="Nif11"/>
</dbReference>
<sequence>MSVESAKTYITRMRNDEDFRRIINAASEDEAASWALIKEHGYDFTMQDFQLARDEIYKEYGITPM</sequence>
<evidence type="ECO:0000313" key="2">
    <source>
        <dbReference type="EMBL" id="TWH76148.1"/>
    </source>
</evidence>
<gene>
    <name evidence="2" type="ORF">LX59_01067</name>
</gene>